<dbReference type="Proteomes" id="UP001151760">
    <property type="component" value="Unassembled WGS sequence"/>
</dbReference>
<reference evidence="2" key="1">
    <citation type="journal article" date="2022" name="Int. J. Mol. Sci.">
        <title>Draft Genome of Tanacetum Coccineum: Genomic Comparison of Closely Related Tanacetum-Family Plants.</title>
        <authorList>
            <person name="Yamashiro T."/>
            <person name="Shiraishi A."/>
            <person name="Nakayama K."/>
            <person name="Satake H."/>
        </authorList>
    </citation>
    <scope>NUCLEOTIDE SEQUENCE</scope>
</reference>
<comment type="caution">
    <text evidence="2">The sequence shown here is derived from an EMBL/GenBank/DDBJ whole genome shotgun (WGS) entry which is preliminary data.</text>
</comment>
<evidence type="ECO:0000259" key="1">
    <source>
        <dbReference type="Pfam" id="PF00078"/>
    </source>
</evidence>
<sequence length="219" mass="24881">MNDYRPISCCNIIYKCISKLITNRLKEGLDDVVSKNQSAFIPSRSISDNILLTQELMHNYHLNKGPPRYAFKVDIQKAYDTVDWRFLKGILIGFGFHTTMVSWIMACVSSTSFSLCINGELHGYFKDDLILFARGKFNSAKVIMESLQEFKEVSGLILSIPKSTTFFCNVASHVKSSILQMMSFEAGILPIKYLGIPLISSRILYKDCKILVEWVSKSH</sequence>
<gene>
    <name evidence="2" type="ORF">Tco_0895016</name>
</gene>
<dbReference type="EMBL" id="BQNB010014185">
    <property type="protein sequence ID" value="GJT25079.1"/>
    <property type="molecule type" value="Genomic_DNA"/>
</dbReference>
<evidence type="ECO:0000313" key="2">
    <source>
        <dbReference type="EMBL" id="GJT25079.1"/>
    </source>
</evidence>
<name>A0ABQ5CJN3_9ASTR</name>
<proteinExistence type="predicted"/>
<evidence type="ECO:0000313" key="3">
    <source>
        <dbReference type="Proteomes" id="UP001151760"/>
    </source>
</evidence>
<dbReference type="PANTHER" id="PTHR33116">
    <property type="entry name" value="REVERSE TRANSCRIPTASE ZINC-BINDING DOMAIN-CONTAINING PROTEIN-RELATED-RELATED"/>
    <property type="match status" value="1"/>
</dbReference>
<feature type="domain" description="Reverse transcriptase" evidence="1">
    <location>
        <begin position="2"/>
        <end position="112"/>
    </location>
</feature>
<protein>
    <submittedName>
        <fullName evidence="2">Protein LAZ1</fullName>
    </submittedName>
</protein>
<dbReference type="PANTHER" id="PTHR33116:SF78">
    <property type="entry name" value="OS12G0587133 PROTEIN"/>
    <property type="match status" value="1"/>
</dbReference>
<dbReference type="Pfam" id="PF00078">
    <property type="entry name" value="RVT_1"/>
    <property type="match status" value="1"/>
</dbReference>
<dbReference type="InterPro" id="IPR000477">
    <property type="entry name" value="RT_dom"/>
</dbReference>
<accession>A0ABQ5CJN3</accession>
<dbReference type="InterPro" id="IPR043502">
    <property type="entry name" value="DNA/RNA_pol_sf"/>
</dbReference>
<dbReference type="CDD" id="cd01650">
    <property type="entry name" value="RT_nLTR_like"/>
    <property type="match status" value="1"/>
</dbReference>
<reference evidence="2" key="2">
    <citation type="submission" date="2022-01" db="EMBL/GenBank/DDBJ databases">
        <authorList>
            <person name="Yamashiro T."/>
            <person name="Shiraishi A."/>
            <person name="Satake H."/>
            <person name="Nakayama K."/>
        </authorList>
    </citation>
    <scope>NUCLEOTIDE SEQUENCE</scope>
</reference>
<organism evidence="2 3">
    <name type="scientific">Tanacetum coccineum</name>
    <dbReference type="NCBI Taxonomy" id="301880"/>
    <lineage>
        <taxon>Eukaryota</taxon>
        <taxon>Viridiplantae</taxon>
        <taxon>Streptophyta</taxon>
        <taxon>Embryophyta</taxon>
        <taxon>Tracheophyta</taxon>
        <taxon>Spermatophyta</taxon>
        <taxon>Magnoliopsida</taxon>
        <taxon>eudicotyledons</taxon>
        <taxon>Gunneridae</taxon>
        <taxon>Pentapetalae</taxon>
        <taxon>asterids</taxon>
        <taxon>campanulids</taxon>
        <taxon>Asterales</taxon>
        <taxon>Asteraceae</taxon>
        <taxon>Asteroideae</taxon>
        <taxon>Anthemideae</taxon>
        <taxon>Anthemidinae</taxon>
        <taxon>Tanacetum</taxon>
    </lineage>
</organism>
<dbReference type="SUPFAM" id="SSF56672">
    <property type="entry name" value="DNA/RNA polymerases"/>
    <property type="match status" value="1"/>
</dbReference>
<keyword evidence="3" id="KW-1185">Reference proteome</keyword>